<feature type="transmembrane region" description="Helical" evidence="2">
    <location>
        <begin position="47"/>
        <end position="66"/>
    </location>
</feature>
<reference evidence="3" key="1">
    <citation type="submission" date="2019-04" db="EMBL/GenBank/DDBJ databases">
        <title>Friends and foes A comparative genomics studyof 23 Aspergillus species from section Flavi.</title>
        <authorList>
            <consortium name="DOE Joint Genome Institute"/>
            <person name="Kjaerbolling I."/>
            <person name="Vesth T."/>
            <person name="Frisvad J.C."/>
            <person name="Nybo J.L."/>
            <person name="Theobald S."/>
            <person name="Kildgaard S."/>
            <person name="Isbrandt T."/>
            <person name="Kuo A."/>
            <person name="Sato A."/>
            <person name="Lyhne E.K."/>
            <person name="Kogle M.E."/>
            <person name="Wiebenga A."/>
            <person name="Kun R.S."/>
            <person name="Lubbers R.J."/>
            <person name="Makela M.R."/>
            <person name="Barry K."/>
            <person name="Chovatia M."/>
            <person name="Clum A."/>
            <person name="Daum C."/>
            <person name="Haridas S."/>
            <person name="He G."/>
            <person name="LaButti K."/>
            <person name="Lipzen A."/>
            <person name="Mondo S."/>
            <person name="Riley R."/>
            <person name="Salamov A."/>
            <person name="Simmons B.A."/>
            <person name="Magnuson J.K."/>
            <person name="Henrissat B."/>
            <person name="Mortensen U.H."/>
            <person name="Larsen T.O."/>
            <person name="Devries R.P."/>
            <person name="Grigoriev I.V."/>
            <person name="Machida M."/>
            <person name="Baker S.E."/>
            <person name="Andersen M.R."/>
        </authorList>
    </citation>
    <scope>NUCLEOTIDE SEQUENCE [LARGE SCALE GENOMIC DNA]</scope>
    <source>
        <strain evidence="3">IBT 14317</strain>
    </source>
</reference>
<proteinExistence type="predicted"/>
<evidence type="ECO:0000256" key="2">
    <source>
        <dbReference type="SAM" id="Phobius"/>
    </source>
</evidence>
<name>A0A5N7BTB1_PETAA</name>
<feature type="transmembrane region" description="Helical" evidence="2">
    <location>
        <begin position="78"/>
        <end position="95"/>
    </location>
</feature>
<organism evidence="3">
    <name type="scientific">Petromyces alliaceus</name>
    <name type="common">Aspergillus alliaceus</name>
    <dbReference type="NCBI Taxonomy" id="209559"/>
    <lineage>
        <taxon>Eukaryota</taxon>
        <taxon>Fungi</taxon>
        <taxon>Dikarya</taxon>
        <taxon>Ascomycota</taxon>
        <taxon>Pezizomycotina</taxon>
        <taxon>Eurotiomycetes</taxon>
        <taxon>Eurotiomycetidae</taxon>
        <taxon>Eurotiales</taxon>
        <taxon>Aspergillaceae</taxon>
        <taxon>Aspergillus</taxon>
        <taxon>Aspergillus subgen. Circumdati</taxon>
    </lineage>
</organism>
<sequence>MAAARLRKAFHYPEDSDDDKHEREELDEEEQESVIERLRAQNDKRDAEYSILFAIIPLLSVSMFIPSVCSRSSDMQERLLSFLSTLSLIATAYIMKSFPLQNPDPKGKRPIQSPGFLALFQKLLLPINTAACSLLLLVYIFSSPVQSSFSKQPTTYIVPGAMLAIIMLARKIMVSIDLKHLEDLQYRYKGA</sequence>
<evidence type="ECO:0008006" key="4">
    <source>
        <dbReference type="Google" id="ProtNLM"/>
    </source>
</evidence>
<dbReference type="AlphaFoldDB" id="A0A5N7BTB1"/>
<feature type="transmembrane region" description="Helical" evidence="2">
    <location>
        <begin position="116"/>
        <end position="141"/>
    </location>
</feature>
<dbReference type="EMBL" id="ML735346">
    <property type="protein sequence ID" value="KAE8385071.1"/>
    <property type="molecule type" value="Genomic_DNA"/>
</dbReference>
<dbReference type="Proteomes" id="UP000326877">
    <property type="component" value="Unassembled WGS sequence"/>
</dbReference>
<feature type="compositionally biased region" description="Basic residues" evidence="1">
    <location>
        <begin position="1"/>
        <end position="10"/>
    </location>
</feature>
<evidence type="ECO:0000313" key="3">
    <source>
        <dbReference type="EMBL" id="KAE8385071.1"/>
    </source>
</evidence>
<feature type="region of interest" description="Disordered" evidence="1">
    <location>
        <begin position="1"/>
        <end position="32"/>
    </location>
</feature>
<feature type="transmembrane region" description="Helical" evidence="2">
    <location>
        <begin position="153"/>
        <end position="169"/>
    </location>
</feature>
<keyword evidence="2" id="KW-0812">Transmembrane</keyword>
<dbReference type="OrthoDB" id="3358048at2759"/>
<feature type="compositionally biased region" description="Basic and acidic residues" evidence="1">
    <location>
        <begin position="11"/>
        <end position="24"/>
    </location>
</feature>
<keyword evidence="2" id="KW-1133">Transmembrane helix</keyword>
<gene>
    <name evidence="3" type="ORF">BDV23DRAFT_165623</name>
</gene>
<keyword evidence="2" id="KW-0472">Membrane</keyword>
<protein>
    <recommendedName>
        <fullName evidence="4">Transmembrane protein</fullName>
    </recommendedName>
</protein>
<accession>A0A5N7BTB1</accession>
<evidence type="ECO:0000256" key="1">
    <source>
        <dbReference type="SAM" id="MobiDB-lite"/>
    </source>
</evidence>